<sequence length="355" mass="39461">MSVEDQVRQRIAMLRFLMIFGVVLLHVPPFVPFAELTNEPFSLIKAYLQLAVFRCTVPVLTLISGYLLFRSAIDQDPLRLARKKGKTILVPFLFFNLSLLGVALLLHHGLGISLSNNIPPANPSGWLDLAFGYRGSPINYPLNFLRDLLVLMLLAPVFGWCLRRAPWVGLVLVFGIFMNNLDRALLLRDVMAPVFYLGGLAAVRRWNLVAFDRFAWPALGAFLLACAWIVAMQVANTNYLRLVAPFLIWPAAALLVPTAFGRWMARMSKYSFFVFVAHAPVLLATWIVFKPFSPWVPYPVYWVLAPFVVVGLLVVTYRVLARYLPGLLGTVLGTPVNAPPKPSAARVATAAPVGS</sequence>
<feature type="transmembrane region" description="Helical" evidence="7">
    <location>
        <begin position="89"/>
        <end position="110"/>
    </location>
</feature>
<keyword evidence="5 7" id="KW-1133">Transmembrane helix</keyword>
<proteinExistence type="inferred from homology"/>
<evidence type="ECO:0000256" key="7">
    <source>
        <dbReference type="SAM" id="Phobius"/>
    </source>
</evidence>
<evidence type="ECO:0000256" key="4">
    <source>
        <dbReference type="ARBA" id="ARBA00022692"/>
    </source>
</evidence>
<keyword evidence="4 7" id="KW-0812">Transmembrane</keyword>
<feature type="domain" description="Acyltransferase 3" evidence="8">
    <location>
        <begin position="12"/>
        <end position="317"/>
    </location>
</feature>
<evidence type="ECO:0000259" key="8">
    <source>
        <dbReference type="Pfam" id="PF01757"/>
    </source>
</evidence>
<feature type="transmembrane region" description="Helical" evidence="7">
    <location>
        <begin position="272"/>
        <end position="289"/>
    </location>
</feature>
<dbReference type="Proteomes" id="UP001596050">
    <property type="component" value="Unassembled WGS sequence"/>
</dbReference>
<dbReference type="EC" id="2.3.1.-" evidence="9"/>
<keyword evidence="3" id="KW-1003">Cell membrane</keyword>
<evidence type="ECO:0000313" key="10">
    <source>
        <dbReference type="Proteomes" id="UP001596050"/>
    </source>
</evidence>
<evidence type="ECO:0000256" key="3">
    <source>
        <dbReference type="ARBA" id="ARBA00022475"/>
    </source>
</evidence>
<feature type="transmembrane region" description="Helical" evidence="7">
    <location>
        <begin position="239"/>
        <end position="260"/>
    </location>
</feature>
<comment type="subcellular location">
    <subcellularLocation>
        <location evidence="1">Cell membrane</location>
        <topology evidence="1">Multi-pass membrane protein</topology>
    </subcellularLocation>
</comment>
<evidence type="ECO:0000256" key="5">
    <source>
        <dbReference type="ARBA" id="ARBA00022989"/>
    </source>
</evidence>
<dbReference type="InterPro" id="IPR002656">
    <property type="entry name" value="Acyl_transf_3_dom"/>
</dbReference>
<dbReference type="RefSeq" id="WP_379782798.1">
    <property type="nucleotide sequence ID" value="NZ_JBHSMU010000009.1"/>
</dbReference>
<feature type="transmembrane region" description="Helical" evidence="7">
    <location>
        <begin position="214"/>
        <end position="233"/>
    </location>
</feature>
<reference evidence="10" key="1">
    <citation type="journal article" date="2019" name="Int. J. Syst. Evol. Microbiol.">
        <title>The Global Catalogue of Microorganisms (GCM) 10K type strain sequencing project: providing services to taxonomists for standard genome sequencing and annotation.</title>
        <authorList>
            <consortium name="The Broad Institute Genomics Platform"/>
            <consortium name="The Broad Institute Genome Sequencing Center for Infectious Disease"/>
            <person name="Wu L."/>
            <person name="Ma J."/>
        </authorList>
    </citation>
    <scope>NUCLEOTIDE SEQUENCE [LARGE SCALE GENOMIC DNA]</scope>
    <source>
        <strain evidence="10">KACC 12649</strain>
    </source>
</reference>
<gene>
    <name evidence="9" type="ORF">ACFPN5_10255</name>
</gene>
<feature type="transmembrane region" description="Helical" evidence="7">
    <location>
        <begin position="46"/>
        <end position="69"/>
    </location>
</feature>
<comment type="similarity">
    <text evidence="2">Belongs to the acyltransferase 3 family.</text>
</comment>
<dbReference type="Pfam" id="PF01757">
    <property type="entry name" value="Acyl_transf_3"/>
    <property type="match status" value="1"/>
</dbReference>
<keyword evidence="6 7" id="KW-0472">Membrane</keyword>
<comment type="caution">
    <text evidence="9">The sequence shown here is derived from an EMBL/GenBank/DDBJ whole genome shotgun (WGS) entry which is preliminary data.</text>
</comment>
<keyword evidence="10" id="KW-1185">Reference proteome</keyword>
<evidence type="ECO:0000256" key="1">
    <source>
        <dbReference type="ARBA" id="ARBA00004651"/>
    </source>
</evidence>
<accession>A0ABW0L5Q8</accession>
<feature type="transmembrane region" description="Helical" evidence="7">
    <location>
        <begin position="301"/>
        <end position="320"/>
    </location>
</feature>
<name>A0ABW0L5Q8_9BURK</name>
<feature type="transmembrane region" description="Helical" evidence="7">
    <location>
        <begin position="149"/>
        <end position="178"/>
    </location>
</feature>
<keyword evidence="9" id="KW-0808">Transferase</keyword>
<organism evidence="9 10">
    <name type="scientific">Massilia niabensis</name>
    <dbReference type="NCBI Taxonomy" id="544910"/>
    <lineage>
        <taxon>Bacteria</taxon>
        <taxon>Pseudomonadati</taxon>
        <taxon>Pseudomonadota</taxon>
        <taxon>Betaproteobacteria</taxon>
        <taxon>Burkholderiales</taxon>
        <taxon>Oxalobacteraceae</taxon>
        <taxon>Telluria group</taxon>
        <taxon>Massilia</taxon>
    </lineage>
</organism>
<evidence type="ECO:0000313" key="9">
    <source>
        <dbReference type="EMBL" id="MFC5460187.1"/>
    </source>
</evidence>
<evidence type="ECO:0000256" key="6">
    <source>
        <dbReference type="ARBA" id="ARBA00023136"/>
    </source>
</evidence>
<keyword evidence="9" id="KW-0012">Acyltransferase</keyword>
<dbReference type="EMBL" id="JBHSMU010000009">
    <property type="protein sequence ID" value="MFC5460187.1"/>
    <property type="molecule type" value="Genomic_DNA"/>
</dbReference>
<dbReference type="PANTHER" id="PTHR40074:SF2">
    <property type="entry name" value="O-ACETYLTRANSFERASE WECH"/>
    <property type="match status" value="1"/>
</dbReference>
<protein>
    <submittedName>
        <fullName evidence="9">Acyltransferase</fullName>
        <ecNumber evidence="9">2.3.1.-</ecNumber>
    </submittedName>
</protein>
<evidence type="ECO:0000256" key="2">
    <source>
        <dbReference type="ARBA" id="ARBA00007400"/>
    </source>
</evidence>
<dbReference type="GO" id="GO:0016746">
    <property type="term" value="F:acyltransferase activity"/>
    <property type="evidence" value="ECO:0007669"/>
    <property type="project" value="UniProtKB-KW"/>
</dbReference>
<feature type="transmembrane region" description="Helical" evidence="7">
    <location>
        <begin position="12"/>
        <end position="34"/>
    </location>
</feature>
<dbReference type="PANTHER" id="PTHR40074">
    <property type="entry name" value="O-ACETYLTRANSFERASE WECH"/>
    <property type="match status" value="1"/>
</dbReference>